<dbReference type="Gene3D" id="1.10.150.570">
    <property type="entry name" value="GidA associated domain, C-terminal subdomain"/>
    <property type="match status" value="1"/>
</dbReference>
<dbReference type="InterPro" id="IPR049312">
    <property type="entry name" value="GIDA_C_N"/>
</dbReference>
<dbReference type="Pfam" id="PF21680">
    <property type="entry name" value="GIDA_C_1st"/>
    <property type="match status" value="1"/>
</dbReference>
<evidence type="ECO:0000256" key="5">
    <source>
        <dbReference type="ARBA" id="ARBA00022490"/>
    </source>
</evidence>
<protein>
    <recommendedName>
        <fullName evidence="4 12">tRNA uridine 5-carboxymethylaminomethyl modification enzyme MnmG</fullName>
    </recommendedName>
    <alternativeName>
        <fullName evidence="11 12">Glucose-inhibited division protein A</fullName>
    </alternativeName>
</protein>
<feature type="binding site" evidence="12">
    <location>
        <begin position="271"/>
        <end position="285"/>
    </location>
    <ligand>
        <name>NAD(+)</name>
        <dbReference type="ChEBI" id="CHEBI:57540"/>
    </ligand>
</feature>
<dbReference type="InterPro" id="IPR040131">
    <property type="entry name" value="MnmG_N"/>
</dbReference>
<evidence type="ECO:0000256" key="3">
    <source>
        <dbReference type="ARBA" id="ARBA00007653"/>
    </source>
</evidence>
<evidence type="ECO:0000313" key="15">
    <source>
        <dbReference type="Proteomes" id="UP001499910"/>
    </source>
</evidence>
<evidence type="ECO:0000256" key="2">
    <source>
        <dbReference type="ARBA" id="ARBA00003717"/>
    </source>
</evidence>
<dbReference type="InterPro" id="IPR036188">
    <property type="entry name" value="FAD/NAD-bd_sf"/>
</dbReference>
<evidence type="ECO:0000256" key="1">
    <source>
        <dbReference type="ARBA" id="ARBA00001974"/>
    </source>
</evidence>
<feature type="binding site" evidence="12">
    <location>
        <position position="368"/>
    </location>
    <ligand>
        <name>FAD</name>
        <dbReference type="ChEBI" id="CHEBI:57692"/>
    </ligand>
</feature>
<keyword evidence="8 12" id="KW-0274">FAD</keyword>
<proteinExistence type="inferred from homology"/>
<dbReference type="PANTHER" id="PTHR11806:SF0">
    <property type="entry name" value="PROTEIN MTO1 HOMOLOG, MITOCHONDRIAL"/>
    <property type="match status" value="1"/>
</dbReference>
<dbReference type="Pfam" id="PF01134">
    <property type="entry name" value="GIDA"/>
    <property type="match status" value="1"/>
</dbReference>
<dbReference type="InterPro" id="IPR047001">
    <property type="entry name" value="MnmG_C_subdom"/>
</dbReference>
<feature type="binding site" evidence="12">
    <location>
        <position position="124"/>
    </location>
    <ligand>
        <name>FAD</name>
        <dbReference type="ChEBI" id="CHEBI:57692"/>
    </ligand>
</feature>
<dbReference type="PANTHER" id="PTHR11806">
    <property type="entry name" value="GLUCOSE INHIBITED DIVISION PROTEIN A"/>
    <property type="match status" value="1"/>
</dbReference>
<dbReference type="InterPro" id="IPR004416">
    <property type="entry name" value="MnmG"/>
</dbReference>
<comment type="function">
    <text evidence="2 12">NAD-binding protein involved in the addition of a carboxymethylaminomethyl (cmnm) group at the wobble position (U34) of certain tRNAs, forming tRNA-cmnm(5)s(2)U34.</text>
</comment>
<evidence type="ECO:0000256" key="9">
    <source>
        <dbReference type="ARBA" id="ARBA00023027"/>
    </source>
</evidence>
<keyword evidence="15" id="KW-1185">Reference proteome</keyword>
<dbReference type="SMART" id="SM01228">
    <property type="entry name" value="GIDA_assoc_3"/>
    <property type="match status" value="1"/>
</dbReference>
<dbReference type="SUPFAM" id="SSF51905">
    <property type="entry name" value="FAD/NAD(P)-binding domain"/>
    <property type="match status" value="1"/>
</dbReference>
<evidence type="ECO:0000256" key="8">
    <source>
        <dbReference type="ARBA" id="ARBA00022827"/>
    </source>
</evidence>
<dbReference type="InterPro" id="IPR020595">
    <property type="entry name" value="MnmG-rel_CS"/>
</dbReference>
<evidence type="ECO:0000259" key="13">
    <source>
        <dbReference type="SMART" id="SM01228"/>
    </source>
</evidence>
<feature type="domain" description="tRNA uridine 5-carboxymethylaminomethyl modification enzyme C-terminal subdomain" evidence="13">
    <location>
        <begin position="540"/>
        <end position="611"/>
    </location>
</feature>
<dbReference type="InterPro" id="IPR026904">
    <property type="entry name" value="MnmG_C"/>
</dbReference>
<dbReference type="Pfam" id="PF13932">
    <property type="entry name" value="SAM_GIDA_C"/>
    <property type="match status" value="1"/>
</dbReference>
<evidence type="ECO:0000256" key="12">
    <source>
        <dbReference type="HAMAP-Rule" id="MF_00129"/>
    </source>
</evidence>
<organism evidence="14 15">
    <name type="scientific">[Roseibacterium] beibuensis</name>
    <dbReference type="NCBI Taxonomy" id="1193142"/>
    <lineage>
        <taxon>Bacteria</taxon>
        <taxon>Pseudomonadati</taxon>
        <taxon>Pseudomonadota</taxon>
        <taxon>Alphaproteobacteria</taxon>
        <taxon>Rhodobacterales</taxon>
        <taxon>Roseobacteraceae</taxon>
        <taxon>Roseicyclus</taxon>
    </lineage>
</organism>
<evidence type="ECO:0000256" key="7">
    <source>
        <dbReference type="ARBA" id="ARBA00022694"/>
    </source>
</evidence>
<evidence type="ECO:0000256" key="10">
    <source>
        <dbReference type="ARBA" id="ARBA00025948"/>
    </source>
</evidence>
<comment type="subcellular location">
    <subcellularLocation>
        <location evidence="12">Cytoplasm</location>
    </subcellularLocation>
</comment>
<keyword evidence="9 12" id="KW-0520">NAD</keyword>
<dbReference type="Gene3D" id="1.10.10.1800">
    <property type="entry name" value="tRNA uridine 5-carboxymethylaminomethyl modification enzyme MnmG/GidA"/>
    <property type="match status" value="1"/>
</dbReference>
<comment type="subunit">
    <text evidence="10 12">Homodimer. Heterotetramer of two MnmE and two MnmG subunits.</text>
</comment>
<comment type="similarity">
    <text evidence="3 12">Belongs to the MnmG family.</text>
</comment>
<dbReference type="EMBL" id="BAABHW010000003">
    <property type="protein sequence ID" value="GAA5076204.1"/>
    <property type="molecule type" value="Genomic_DNA"/>
</dbReference>
<evidence type="ECO:0000256" key="6">
    <source>
        <dbReference type="ARBA" id="ARBA00022630"/>
    </source>
</evidence>
<name>A0ABP9LGZ2_9RHOB</name>
<evidence type="ECO:0000256" key="11">
    <source>
        <dbReference type="ARBA" id="ARBA00031800"/>
    </source>
</evidence>
<dbReference type="InterPro" id="IPR044920">
    <property type="entry name" value="MnmG_C_subdom_sf"/>
</dbReference>
<comment type="caution">
    <text evidence="14">The sequence shown here is derived from an EMBL/GenBank/DDBJ whole genome shotgun (WGS) entry which is preliminary data.</text>
</comment>
<dbReference type="Proteomes" id="UP001499910">
    <property type="component" value="Unassembled WGS sequence"/>
</dbReference>
<evidence type="ECO:0000313" key="14">
    <source>
        <dbReference type="EMBL" id="GAA5076204.1"/>
    </source>
</evidence>
<keyword evidence="6 12" id="KW-0285">Flavoprotein</keyword>
<dbReference type="Gene3D" id="3.50.50.60">
    <property type="entry name" value="FAD/NAD(P)-binding domain"/>
    <property type="match status" value="2"/>
</dbReference>
<dbReference type="PROSITE" id="PS01280">
    <property type="entry name" value="GIDA_1"/>
    <property type="match status" value="1"/>
</dbReference>
<dbReference type="PROSITE" id="PS01281">
    <property type="entry name" value="GIDA_2"/>
    <property type="match status" value="1"/>
</dbReference>
<dbReference type="HAMAP" id="MF_00129">
    <property type="entry name" value="MnmG_GidA"/>
    <property type="match status" value="1"/>
</dbReference>
<reference evidence="15" key="1">
    <citation type="journal article" date="2019" name="Int. J. Syst. Evol. Microbiol.">
        <title>The Global Catalogue of Microorganisms (GCM) 10K type strain sequencing project: providing services to taxonomists for standard genome sequencing and annotation.</title>
        <authorList>
            <consortium name="The Broad Institute Genomics Platform"/>
            <consortium name="The Broad Institute Genome Sequencing Center for Infectious Disease"/>
            <person name="Wu L."/>
            <person name="Ma J."/>
        </authorList>
    </citation>
    <scope>NUCLEOTIDE SEQUENCE [LARGE SCALE GENOMIC DNA]</scope>
    <source>
        <strain evidence="15">JCM 18015</strain>
    </source>
</reference>
<feature type="binding site" evidence="12">
    <location>
        <position position="179"/>
    </location>
    <ligand>
        <name>FAD</name>
        <dbReference type="ChEBI" id="CHEBI:57692"/>
    </ligand>
</feature>
<gene>
    <name evidence="12 14" type="primary">mnmG</name>
    <name evidence="12" type="synonym">gidA</name>
    <name evidence="14" type="ORF">GCM10023209_24990</name>
</gene>
<evidence type="ECO:0000256" key="4">
    <source>
        <dbReference type="ARBA" id="ARBA00020461"/>
    </source>
</evidence>
<comment type="cofactor">
    <cofactor evidence="1 12">
        <name>FAD</name>
        <dbReference type="ChEBI" id="CHEBI:57692"/>
    </cofactor>
</comment>
<dbReference type="NCBIfam" id="TIGR00136">
    <property type="entry name" value="mnmG_gidA"/>
    <property type="match status" value="1"/>
</dbReference>
<dbReference type="InterPro" id="IPR002218">
    <property type="entry name" value="MnmG-rel"/>
</dbReference>
<keyword evidence="7 12" id="KW-0819">tRNA processing</keyword>
<feature type="binding site" evidence="12">
    <location>
        <begin position="12"/>
        <end position="17"/>
    </location>
    <ligand>
        <name>FAD</name>
        <dbReference type="ChEBI" id="CHEBI:57692"/>
    </ligand>
</feature>
<accession>A0ABP9LGZ2</accession>
<keyword evidence="5 12" id="KW-0963">Cytoplasm</keyword>
<sequence length="621" mass="67223">MKHADFDVVVIGGGHAGVEAAHTAARSGGRTALVTLRRDGIGVMSCNPAIGGLGKGHLVREIDALGGVMGLAADRSGIQFRLLNRRKGPAVRGPRTQSDRALYRAAIMELVTQQPNLEIIEGEVADLVVEGTRIAGVELADGSRISARAVVLTTGTFLRGVIHIGDQKHEGGRMGDKPSVKLAERLDSLGLPLGRLKTGTPPRLNSKTIAWNGLDLQPADDDPFLFSFMSTAPSVRQIACGITHTNEKTHDIIRANLDRSAMYGGHIEGVGPRYCPSIEDKIVRFADKASHQIFLEPEGLDSDVVYPNGISTSLPIDVQADYVHSIEGLENAEILQPGYAIEYDYVDPRSLDSHLQLKDLPGLFLAGQINGTTGYEEAAAQGLVAGLNAAHLAKKLEPVGFARDEGYIGVLIDDLVTRGVSEPYRMFTSRAEYRLSLRADNADQRLTPKAIALGLVGDDRRAAFEEKMDRLSIAREMMMGALVTPSEAKAAGLRVNQDGQKRSAFQLLSFPDIEIAHLDPVVPGLAEVEDGIREQLEIEALYATYVERQHRDAEALRRDEAQKIPAEFVYEEVTGLSNELRGKLARIRPATLGQAGRIDGMTPAALALILTKLRQAERRSA</sequence>